<sequence>MTEKMSGHPKRVHRILDQAPDRLQQITAQARTLQKAEQHLQSVLPARLQSQWSLAALNQQQLVVVTTSAAWGTLLRGHQRNLLNAAEALIGQKPQSFKLRIVAPSAQQTKGSAPQMSDATIDYLETAANGMADPRLQEALSKLAAHGRRFREEN</sequence>
<name>A0A6N7QSW1_9GAMM</name>
<gene>
    <name evidence="1" type="ORF">GH984_08170</name>
</gene>
<dbReference type="InterPro" id="IPR007922">
    <property type="entry name" value="DciA-like"/>
</dbReference>
<dbReference type="Proteomes" id="UP000433788">
    <property type="component" value="Unassembled WGS sequence"/>
</dbReference>
<proteinExistence type="predicted"/>
<organism evidence="1 2">
    <name type="scientific">Spiribacter salilacus</name>
    <dbReference type="NCBI Taxonomy" id="2664894"/>
    <lineage>
        <taxon>Bacteria</taxon>
        <taxon>Pseudomonadati</taxon>
        <taxon>Pseudomonadota</taxon>
        <taxon>Gammaproteobacteria</taxon>
        <taxon>Chromatiales</taxon>
        <taxon>Ectothiorhodospiraceae</taxon>
        <taxon>Spiribacter</taxon>
    </lineage>
</organism>
<keyword evidence="2" id="KW-1185">Reference proteome</keyword>
<comment type="caution">
    <text evidence="1">The sequence shown here is derived from an EMBL/GenBank/DDBJ whole genome shotgun (WGS) entry which is preliminary data.</text>
</comment>
<evidence type="ECO:0000313" key="1">
    <source>
        <dbReference type="EMBL" id="MRH78680.1"/>
    </source>
</evidence>
<reference evidence="1 2" key="1">
    <citation type="submission" date="2019-11" db="EMBL/GenBank/DDBJ databases">
        <authorList>
            <person name="Zhang X.Y."/>
        </authorList>
    </citation>
    <scope>NUCLEOTIDE SEQUENCE [LARGE SCALE GENOMIC DNA]</scope>
    <source>
        <strain evidence="1 2">C176</strain>
    </source>
</reference>
<protein>
    <submittedName>
        <fullName evidence="1">DUF721 domain-containing protein</fullName>
    </submittedName>
</protein>
<dbReference type="EMBL" id="WJPP01000004">
    <property type="protein sequence ID" value="MRH78680.1"/>
    <property type="molecule type" value="Genomic_DNA"/>
</dbReference>
<dbReference type="Pfam" id="PF05258">
    <property type="entry name" value="DciA"/>
    <property type="match status" value="1"/>
</dbReference>
<dbReference type="RefSeq" id="WP_153719722.1">
    <property type="nucleotide sequence ID" value="NZ_WJPP01000004.1"/>
</dbReference>
<accession>A0A6N7QSW1</accession>
<dbReference type="AlphaFoldDB" id="A0A6N7QSW1"/>
<evidence type="ECO:0000313" key="2">
    <source>
        <dbReference type="Proteomes" id="UP000433788"/>
    </source>
</evidence>